<protein>
    <submittedName>
        <fullName evidence="2">Uncharacterized protein</fullName>
    </submittedName>
</protein>
<dbReference type="KEGG" id="sxn:IAG42_22330"/>
<reference evidence="2 3" key="1">
    <citation type="submission" date="2020-09" db="EMBL/GenBank/DDBJ databases">
        <title>A novel species.</title>
        <authorList>
            <person name="Gao J."/>
        </authorList>
    </citation>
    <scope>NUCLEOTIDE SEQUENCE [LARGE SCALE GENOMIC DNA]</scope>
    <source>
        <strain evidence="2 3">CRXT-Y-14</strain>
    </source>
</reference>
<gene>
    <name evidence="2" type="ORF">IAG42_22330</name>
</gene>
<proteinExistence type="predicted"/>
<evidence type="ECO:0000313" key="3">
    <source>
        <dbReference type="Proteomes" id="UP000516428"/>
    </source>
</evidence>
<feature type="region of interest" description="Disordered" evidence="1">
    <location>
        <begin position="36"/>
        <end position="60"/>
    </location>
</feature>
<organism evidence="2 3">
    <name type="scientific">Streptomyces xanthii</name>
    <dbReference type="NCBI Taxonomy" id="2768069"/>
    <lineage>
        <taxon>Bacteria</taxon>
        <taxon>Bacillati</taxon>
        <taxon>Actinomycetota</taxon>
        <taxon>Actinomycetes</taxon>
        <taxon>Kitasatosporales</taxon>
        <taxon>Streptomycetaceae</taxon>
        <taxon>Streptomyces</taxon>
    </lineage>
</organism>
<feature type="compositionally biased region" description="Basic residues" evidence="1">
    <location>
        <begin position="50"/>
        <end position="60"/>
    </location>
</feature>
<dbReference type="Proteomes" id="UP000516428">
    <property type="component" value="Chromosome"/>
</dbReference>
<evidence type="ECO:0000313" key="2">
    <source>
        <dbReference type="EMBL" id="QNS06046.1"/>
    </source>
</evidence>
<dbReference type="EMBL" id="CP061281">
    <property type="protein sequence ID" value="QNS06046.1"/>
    <property type="molecule type" value="Genomic_DNA"/>
</dbReference>
<keyword evidence="3" id="KW-1185">Reference proteome</keyword>
<sequence>MTDATPSARRPASVRPWQSLASLGVTESDLTTVHHRPVVPARLPGERPGERHHRRGPEGA</sequence>
<dbReference type="AlphaFoldDB" id="A0A7H1BBE1"/>
<name>A0A7H1BBE1_9ACTN</name>
<accession>A0A7H1BBE1</accession>
<evidence type="ECO:0000256" key="1">
    <source>
        <dbReference type="SAM" id="MobiDB-lite"/>
    </source>
</evidence>
<dbReference type="RefSeq" id="WP_188338730.1">
    <property type="nucleotide sequence ID" value="NZ_CP061281.1"/>
</dbReference>